<protein>
    <recommendedName>
        <fullName evidence="13">Odorant receptor</fullName>
    </recommendedName>
</protein>
<evidence type="ECO:0000313" key="11">
    <source>
        <dbReference type="EMBL" id="CAH2056097.1"/>
    </source>
</evidence>
<evidence type="ECO:0000256" key="2">
    <source>
        <dbReference type="ARBA" id="ARBA00022475"/>
    </source>
</evidence>
<feature type="transmembrane region" description="Helical" evidence="10">
    <location>
        <begin position="107"/>
        <end position="133"/>
    </location>
</feature>
<feature type="non-terminal residue" evidence="11">
    <location>
        <position position="306"/>
    </location>
</feature>
<evidence type="ECO:0000256" key="8">
    <source>
        <dbReference type="ARBA" id="ARBA00023170"/>
    </source>
</evidence>
<feature type="transmembrane region" description="Helical" evidence="10">
    <location>
        <begin position="183"/>
        <end position="205"/>
    </location>
</feature>
<evidence type="ECO:0000256" key="10">
    <source>
        <dbReference type="SAM" id="Phobius"/>
    </source>
</evidence>
<evidence type="ECO:0000256" key="1">
    <source>
        <dbReference type="ARBA" id="ARBA00004651"/>
    </source>
</evidence>
<dbReference type="PANTHER" id="PTHR21137">
    <property type="entry name" value="ODORANT RECEPTOR"/>
    <property type="match status" value="1"/>
</dbReference>
<sequence>MFLMNFNEEQAKELIDLIDRDYALFNTLPPSHRKIIAAAVRTNRIYAERCWAVFVMFSVMTFPAMAVVQNVYSYSFAAEPVRHMVHDVPIPFAEPEARLRSPQFELFFAYMTYCATLYVVNFTGYDGFFGLCINHACLKMALYCRAMEDAMCSREDQLGGRVRSVIEGQCDLFRFVKLVQGVFNTWLGIILVATMIQICTCMYHITEGYEFDMRYLVFVIATVVHIYLPCRYSSKLKNMSTETATLLYCCGWEGVPEERMRRVLLFMIARAQQPTEIIAFNIFVFDMELFVSILQTSYSMYTLLRS</sequence>
<keyword evidence="8" id="KW-0675">Receptor</keyword>
<dbReference type="EMBL" id="OW152835">
    <property type="protein sequence ID" value="CAH2056097.1"/>
    <property type="molecule type" value="Genomic_DNA"/>
</dbReference>
<dbReference type="Pfam" id="PF02949">
    <property type="entry name" value="7tm_6"/>
    <property type="match status" value="1"/>
</dbReference>
<evidence type="ECO:0008006" key="13">
    <source>
        <dbReference type="Google" id="ProtNLM"/>
    </source>
</evidence>
<name>A0ABN8IH94_9NEOP</name>
<feature type="transmembrane region" description="Helical" evidence="10">
    <location>
        <begin position="277"/>
        <end position="298"/>
    </location>
</feature>
<evidence type="ECO:0000256" key="9">
    <source>
        <dbReference type="ARBA" id="ARBA00023224"/>
    </source>
</evidence>
<comment type="subcellular location">
    <subcellularLocation>
        <location evidence="1">Cell membrane</location>
        <topology evidence="1">Multi-pass membrane protein</topology>
    </subcellularLocation>
</comment>
<organism evidence="11 12">
    <name type="scientific">Iphiclides podalirius</name>
    <name type="common">scarce swallowtail</name>
    <dbReference type="NCBI Taxonomy" id="110791"/>
    <lineage>
        <taxon>Eukaryota</taxon>
        <taxon>Metazoa</taxon>
        <taxon>Ecdysozoa</taxon>
        <taxon>Arthropoda</taxon>
        <taxon>Hexapoda</taxon>
        <taxon>Insecta</taxon>
        <taxon>Pterygota</taxon>
        <taxon>Neoptera</taxon>
        <taxon>Endopterygota</taxon>
        <taxon>Lepidoptera</taxon>
        <taxon>Glossata</taxon>
        <taxon>Ditrysia</taxon>
        <taxon>Papilionoidea</taxon>
        <taxon>Papilionidae</taxon>
        <taxon>Papilioninae</taxon>
        <taxon>Iphiclides</taxon>
    </lineage>
</organism>
<evidence type="ECO:0000256" key="7">
    <source>
        <dbReference type="ARBA" id="ARBA00023136"/>
    </source>
</evidence>
<evidence type="ECO:0000256" key="5">
    <source>
        <dbReference type="ARBA" id="ARBA00022725"/>
    </source>
</evidence>
<evidence type="ECO:0000256" key="3">
    <source>
        <dbReference type="ARBA" id="ARBA00022606"/>
    </source>
</evidence>
<keyword evidence="9" id="KW-0807">Transducer</keyword>
<evidence type="ECO:0000256" key="4">
    <source>
        <dbReference type="ARBA" id="ARBA00022692"/>
    </source>
</evidence>
<accession>A0ABN8IH94</accession>
<dbReference type="PANTHER" id="PTHR21137:SF35">
    <property type="entry name" value="ODORANT RECEPTOR 19A-RELATED"/>
    <property type="match status" value="1"/>
</dbReference>
<gene>
    <name evidence="11" type="ORF">IPOD504_LOCUS9366</name>
</gene>
<evidence type="ECO:0000256" key="6">
    <source>
        <dbReference type="ARBA" id="ARBA00022989"/>
    </source>
</evidence>
<dbReference type="Proteomes" id="UP000837857">
    <property type="component" value="Chromosome 23"/>
</dbReference>
<keyword evidence="6 10" id="KW-1133">Transmembrane helix</keyword>
<keyword evidence="3" id="KW-0716">Sensory transduction</keyword>
<keyword evidence="5" id="KW-0552">Olfaction</keyword>
<keyword evidence="7 10" id="KW-0472">Membrane</keyword>
<feature type="transmembrane region" description="Helical" evidence="10">
    <location>
        <begin position="51"/>
        <end position="72"/>
    </location>
</feature>
<keyword evidence="12" id="KW-1185">Reference proteome</keyword>
<reference evidence="11" key="1">
    <citation type="submission" date="2022-03" db="EMBL/GenBank/DDBJ databases">
        <authorList>
            <person name="Martin H S."/>
        </authorList>
    </citation>
    <scope>NUCLEOTIDE SEQUENCE</scope>
</reference>
<keyword evidence="4 10" id="KW-0812">Transmembrane</keyword>
<feature type="transmembrane region" description="Helical" evidence="10">
    <location>
        <begin position="211"/>
        <end position="230"/>
    </location>
</feature>
<proteinExistence type="predicted"/>
<dbReference type="InterPro" id="IPR004117">
    <property type="entry name" value="7tm6_olfct_rcpt"/>
</dbReference>
<evidence type="ECO:0000313" key="12">
    <source>
        <dbReference type="Proteomes" id="UP000837857"/>
    </source>
</evidence>
<keyword evidence="2" id="KW-1003">Cell membrane</keyword>